<dbReference type="AlphaFoldDB" id="A0A6G1J4Q6"/>
<evidence type="ECO:0000313" key="2">
    <source>
        <dbReference type="EMBL" id="KAF2685507.1"/>
    </source>
</evidence>
<evidence type="ECO:0000256" key="1">
    <source>
        <dbReference type="SAM" id="MobiDB-lite"/>
    </source>
</evidence>
<accession>A0A6G1J4Q6</accession>
<evidence type="ECO:0000313" key="3">
    <source>
        <dbReference type="Proteomes" id="UP000799291"/>
    </source>
</evidence>
<protein>
    <submittedName>
        <fullName evidence="2">Uncharacterized protein</fullName>
    </submittedName>
</protein>
<feature type="region of interest" description="Disordered" evidence="1">
    <location>
        <begin position="68"/>
        <end position="92"/>
    </location>
</feature>
<feature type="compositionally biased region" description="Basic and acidic residues" evidence="1">
    <location>
        <begin position="75"/>
        <end position="92"/>
    </location>
</feature>
<dbReference type="EMBL" id="MU005578">
    <property type="protein sequence ID" value="KAF2685507.1"/>
    <property type="molecule type" value="Genomic_DNA"/>
</dbReference>
<proteinExistence type="predicted"/>
<gene>
    <name evidence="2" type="ORF">K458DRAFT_416739</name>
</gene>
<sequence>MIEPGLYLLAACALSFKPLFRMLGRALHLSQLITYTKSSLGKTFSDRKTNATGPGTVIRMDTFKSGSSGGFTKLGEGKDGDGDFEGEVRPSKDIEEGNWIGKEVEVGKGHKKGVSDGAISVMVTRTVEVESESVDGDVELRFNAADQSFFHDMLDDLDRRADSR</sequence>
<keyword evidence="3" id="KW-1185">Reference proteome</keyword>
<name>A0A6G1J4Q6_9PLEO</name>
<dbReference type="Proteomes" id="UP000799291">
    <property type="component" value="Unassembled WGS sequence"/>
</dbReference>
<organism evidence="2 3">
    <name type="scientific">Lentithecium fluviatile CBS 122367</name>
    <dbReference type="NCBI Taxonomy" id="1168545"/>
    <lineage>
        <taxon>Eukaryota</taxon>
        <taxon>Fungi</taxon>
        <taxon>Dikarya</taxon>
        <taxon>Ascomycota</taxon>
        <taxon>Pezizomycotina</taxon>
        <taxon>Dothideomycetes</taxon>
        <taxon>Pleosporomycetidae</taxon>
        <taxon>Pleosporales</taxon>
        <taxon>Massarineae</taxon>
        <taxon>Lentitheciaceae</taxon>
        <taxon>Lentithecium</taxon>
    </lineage>
</organism>
<reference evidence="2" key="1">
    <citation type="journal article" date="2020" name="Stud. Mycol.">
        <title>101 Dothideomycetes genomes: a test case for predicting lifestyles and emergence of pathogens.</title>
        <authorList>
            <person name="Haridas S."/>
            <person name="Albert R."/>
            <person name="Binder M."/>
            <person name="Bloem J."/>
            <person name="Labutti K."/>
            <person name="Salamov A."/>
            <person name="Andreopoulos B."/>
            <person name="Baker S."/>
            <person name="Barry K."/>
            <person name="Bills G."/>
            <person name="Bluhm B."/>
            <person name="Cannon C."/>
            <person name="Castanera R."/>
            <person name="Culley D."/>
            <person name="Daum C."/>
            <person name="Ezra D."/>
            <person name="Gonzalez J."/>
            <person name="Henrissat B."/>
            <person name="Kuo A."/>
            <person name="Liang C."/>
            <person name="Lipzen A."/>
            <person name="Lutzoni F."/>
            <person name="Magnuson J."/>
            <person name="Mondo S."/>
            <person name="Nolan M."/>
            <person name="Ohm R."/>
            <person name="Pangilinan J."/>
            <person name="Park H.-J."/>
            <person name="Ramirez L."/>
            <person name="Alfaro M."/>
            <person name="Sun H."/>
            <person name="Tritt A."/>
            <person name="Yoshinaga Y."/>
            <person name="Zwiers L.-H."/>
            <person name="Turgeon B."/>
            <person name="Goodwin S."/>
            <person name="Spatafora J."/>
            <person name="Crous P."/>
            <person name="Grigoriev I."/>
        </authorList>
    </citation>
    <scope>NUCLEOTIDE SEQUENCE</scope>
    <source>
        <strain evidence="2">CBS 122367</strain>
    </source>
</reference>